<dbReference type="Gene3D" id="3.30.70.100">
    <property type="match status" value="1"/>
</dbReference>
<feature type="domain" description="Mechanosensitive ion channel MscS C-terminal" evidence="9">
    <location>
        <begin position="167"/>
        <end position="250"/>
    </location>
</feature>
<comment type="subcellular location">
    <subcellularLocation>
        <location evidence="1">Cell membrane</location>
        <topology evidence="1">Multi-pass membrane protein</topology>
    </subcellularLocation>
</comment>
<dbReference type="PANTHER" id="PTHR30221:SF1">
    <property type="entry name" value="SMALL-CONDUCTANCE MECHANOSENSITIVE CHANNEL"/>
    <property type="match status" value="1"/>
</dbReference>
<feature type="transmembrane region" description="Helical" evidence="7">
    <location>
        <begin position="49"/>
        <end position="67"/>
    </location>
</feature>
<accession>A0A7C5HYI9</accession>
<feature type="transmembrane region" description="Helical" evidence="7">
    <location>
        <begin position="12"/>
        <end position="29"/>
    </location>
</feature>
<keyword evidence="5 7" id="KW-1133">Transmembrane helix</keyword>
<protein>
    <submittedName>
        <fullName evidence="10">Mechanosensitive ion channel</fullName>
    </submittedName>
</protein>
<gene>
    <name evidence="10" type="ORF">ENL26_02110</name>
</gene>
<evidence type="ECO:0000256" key="6">
    <source>
        <dbReference type="ARBA" id="ARBA00023136"/>
    </source>
</evidence>
<dbReference type="EMBL" id="DRTH01000123">
    <property type="protein sequence ID" value="HHF08552.1"/>
    <property type="molecule type" value="Genomic_DNA"/>
</dbReference>
<evidence type="ECO:0000259" key="8">
    <source>
        <dbReference type="Pfam" id="PF00924"/>
    </source>
</evidence>
<dbReference type="SUPFAM" id="SSF82689">
    <property type="entry name" value="Mechanosensitive channel protein MscS (YggB), C-terminal domain"/>
    <property type="match status" value="1"/>
</dbReference>
<dbReference type="Gene3D" id="2.30.30.60">
    <property type="match status" value="1"/>
</dbReference>
<evidence type="ECO:0000256" key="4">
    <source>
        <dbReference type="ARBA" id="ARBA00022692"/>
    </source>
</evidence>
<dbReference type="Pfam" id="PF21082">
    <property type="entry name" value="MS_channel_3rd"/>
    <property type="match status" value="1"/>
</dbReference>
<dbReference type="InterPro" id="IPR010920">
    <property type="entry name" value="LSM_dom_sf"/>
</dbReference>
<evidence type="ECO:0000256" key="1">
    <source>
        <dbReference type="ARBA" id="ARBA00004651"/>
    </source>
</evidence>
<evidence type="ECO:0000313" key="10">
    <source>
        <dbReference type="EMBL" id="HHF08552.1"/>
    </source>
</evidence>
<evidence type="ECO:0000256" key="7">
    <source>
        <dbReference type="SAM" id="Phobius"/>
    </source>
</evidence>
<dbReference type="InterPro" id="IPR023408">
    <property type="entry name" value="MscS_beta-dom_sf"/>
</dbReference>
<keyword evidence="4 7" id="KW-0812">Transmembrane</keyword>
<dbReference type="PANTHER" id="PTHR30221">
    <property type="entry name" value="SMALL-CONDUCTANCE MECHANOSENSITIVE CHANNEL"/>
    <property type="match status" value="1"/>
</dbReference>
<dbReference type="Proteomes" id="UP000886129">
    <property type="component" value="Unassembled WGS sequence"/>
</dbReference>
<reference evidence="10" key="1">
    <citation type="journal article" date="2020" name="mSystems">
        <title>Genome- and Community-Level Interaction Insights into Carbon Utilization and Element Cycling Functions of Hydrothermarchaeota in Hydrothermal Sediment.</title>
        <authorList>
            <person name="Zhou Z."/>
            <person name="Liu Y."/>
            <person name="Xu W."/>
            <person name="Pan J."/>
            <person name="Luo Z.H."/>
            <person name="Li M."/>
        </authorList>
    </citation>
    <scope>NUCLEOTIDE SEQUENCE [LARGE SCALE GENOMIC DNA]</scope>
    <source>
        <strain evidence="10">HyVt-80</strain>
    </source>
</reference>
<dbReference type="SUPFAM" id="SSF50182">
    <property type="entry name" value="Sm-like ribonucleoproteins"/>
    <property type="match status" value="1"/>
</dbReference>
<dbReference type="InterPro" id="IPR045275">
    <property type="entry name" value="MscS_archaea/bacteria_type"/>
</dbReference>
<comment type="similarity">
    <text evidence="2">Belongs to the MscS (TC 1.A.23) family.</text>
</comment>
<dbReference type="AlphaFoldDB" id="A0A7C5HYI9"/>
<dbReference type="Gene3D" id="1.10.287.1260">
    <property type="match status" value="1"/>
</dbReference>
<dbReference type="InterPro" id="IPR049278">
    <property type="entry name" value="MS_channel_C"/>
</dbReference>
<organism evidence="10">
    <name type="scientific">Kosmotoga arenicorallina</name>
    <dbReference type="NCBI Taxonomy" id="688066"/>
    <lineage>
        <taxon>Bacteria</taxon>
        <taxon>Thermotogati</taxon>
        <taxon>Thermotogota</taxon>
        <taxon>Thermotogae</taxon>
        <taxon>Kosmotogales</taxon>
        <taxon>Kosmotogaceae</taxon>
        <taxon>Kosmotoga</taxon>
    </lineage>
</organism>
<name>A0A7C5HYI9_9BACT</name>
<dbReference type="InterPro" id="IPR006685">
    <property type="entry name" value="MscS_channel_2nd"/>
</dbReference>
<evidence type="ECO:0000256" key="2">
    <source>
        <dbReference type="ARBA" id="ARBA00008017"/>
    </source>
</evidence>
<comment type="caution">
    <text evidence="10">The sequence shown here is derived from an EMBL/GenBank/DDBJ whole genome shotgun (WGS) entry which is preliminary data.</text>
</comment>
<dbReference type="GO" id="GO:0008381">
    <property type="term" value="F:mechanosensitive monoatomic ion channel activity"/>
    <property type="evidence" value="ECO:0007669"/>
    <property type="project" value="InterPro"/>
</dbReference>
<keyword evidence="3" id="KW-1003">Cell membrane</keyword>
<feature type="transmembrane region" description="Helical" evidence="7">
    <location>
        <begin position="73"/>
        <end position="91"/>
    </location>
</feature>
<dbReference type="InterPro" id="IPR011066">
    <property type="entry name" value="MscS_channel_C_sf"/>
</dbReference>
<dbReference type="GO" id="GO:0005886">
    <property type="term" value="C:plasma membrane"/>
    <property type="evidence" value="ECO:0007669"/>
    <property type="project" value="UniProtKB-SubCell"/>
</dbReference>
<dbReference type="InterPro" id="IPR011014">
    <property type="entry name" value="MscS_channel_TM-2"/>
</dbReference>
<evidence type="ECO:0000259" key="9">
    <source>
        <dbReference type="Pfam" id="PF21082"/>
    </source>
</evidence>
<dbReference type="Pfam" id="PF00924">
    <property type="entry name" value="MS_channel_2nd"/>
    <property type="match status" value="1"/>
</dbReference>
<keyword evidence="6 7" id="KW-0472">Membrane</keyword>
<evidence type="ECO:0000256" key="5">
    <source>
        <dbReference type="ARBA" id="ARBA00022989"/>
    </source>
</evidence>
<feature type="domain" description="Mechanosensitive ion channel MscS" evidence="8">
    <location>
        <begin position="94"/>
        <end position="155"/>
    </location>
</feature>
<evidence type="ECO:0000256" key="3">
    <source>
        <dbReference type="ARBA" id="ARBA00022475"/>
    </source>
</evidence>
<proteinExistence type="inferred from homology"/>
<dbReference type="SUPFAM" id="SSF82861">
    <property type="entry name" value="Mechanosensitive channel protein MscS (YggB), transmembrane region"/>
    <property type="match status" value="1"/>
</dbReference>
<sequence length="269" mass="29716">MTGWVSVLSKIGISLLLLLVAYYSSKFVFKVIRGFYSRKGATLKAPNTVKLVLNVFFFLIAAMIILSVVFEDLIPVITGIGVGGLVIGIALQKPLENVISGIFLLVGRVVIEGDVVKIGEHSGVVDTVNLNHTILRTFDGKKVLIPNTSVWSGDIIHYWPGPVRRLEMIVGLPYEVDVSIALGILQEVIDEEELIYRGEGVSNFVVFNGFNASSIDFKLYFWFERANYFDVQNNVAAGIYKKLKEKGINIPFPQLDIHVKELSGAGVIQ</sequence>